<feature type="domain" description="YhcG N-terminal" evidence="2">
    <location>
        <begin position="19"/>
        <end position="155"/>
    </location>
</feature>
<dbReference type="GeneID" id="303186537"/>
<dbReference type="PANTHER" id="PTHR30547:SF0">
    <property type="entry name" value="BLR8175 PROTEIN"/>
    <property type="match status" value="1"/>
</dbReference>
<name>A0ABM9Q0M6_GLUAR</name>
<evidence type="ECO:0000259" key="2">
    <source>
        <dbReference type="Pfam" id="PF17761"/>
    </source>
</evidence>
<reference evidence="4" key="1">
    <citation type="journal article" date="2010" name="PLoS ONE">
        <title>The Arthrobacter arilaitensis Re117 genome sequence reveals its genetic adaptation to the surface of cheese.</title>
        <authorList>
            <person name="Monnet C."/>
            <person name="Loux V."/>
            <person name="Gibrat J.F."/>
            <person name="Spinnler E."/>
            <person name="Barbe V."/>
            <person name="Vacherie B."/>
            <person name="Gavory F."/>
            <person name="Gourbeyre E."/>
            <person name="Siguier P."/>
            <person name="Chandler M."/>
            <person name="Elleuch R."/>
            <person name="Irlinger F."/>
            <person name="Vallaeys T."/>
        </authorList>
    </citation>
    <scope>NUCLEOTIDE SEQUENCE</scope>
    <source>
        <strain evidence="4">DSM 16368 / CIP 108037 / IAM 15318 / JCM 13566 / Re117</strain>
    </source>
</reference>
<dbReference type="Proteomes" id="UP000006878">
    <property type="component" value="Chromosome"/>
</dbReference>
<dbReference type="Gene3D" id="3.40.1350.10">
    <property type="match status" value="1"/>
</dbReference>
<dbReference type="InterPro" id="IPR011856">
    <property type="entry name" value="tRNA_endonuc-like_dom_sf"/>
</dbReference>
<keyword evidence="4" id="KW-1185">Reference proteome</keyword>
<sequence length="347" mass="38779">MSQIERDLPADYSDALLTLKELIHGAQHRAQRMVNTAMVELYWNIGRIILERQAGQPWGSKVFDRIARDLRAEFPHMKGFSRTNLYNMRAFAEAWGDEDSIVQSVTGQLSWTHNVALLNKIGDGELRQWYAHRAVQNGWSVAVLEHQIRTRLHAREGAAPNNLESRLPSQGSDLAKELAKDPLIFDFLGLTEEAQELAIEEAMTLRLSQTLAEFGAGFAFVGRQYHLDVDGDDFYVDLLLYHVPSDRYVVVELKAGKFRPEHLGQLNFYVAAVNDMLRLPRQAPTVGILVCGSKNDRTVRYALEGSTQPLAVSSYTYDALPQEEKTSLPSPEAIAAALEAEGGLAGE</sequence>
<protein>
    <recommendedName>
        <fullName evidence="5">DUF1016 domain-containing protein</fullName>
    </recommendedName>
</protein>
<gene>
    <name evidence="3" type="ordered locus">AARI_29800</name>
</gene>
<dbReference type="InterPro" id="IPR053148">
    <property type="entry name" value="PD-DEXK-like_domain"/>
</dbReference>
<proteinExistence type="predicted"/>
<dbReference type="InterPro" id="IPR041527">
    <property type="entry name" value="YhcG_N"/>
</dbReference>
<dbReference type="RefSeq" id="WP_013350282.1">
    <property type="nucleotide sequence ID" value="NC_014550.1"/>
</dbReference>
<evidence type="ECO:0000259" key="1">
    <source>
        <dbReference type="Pfam" id="PF06250"/>
    </source>
</evidence>
<evidence type="ECO:0000313" key="3">
    <source>
        <dbReference type="EMBL" id="CBT77175.1"/>
    </source>
</evidence>
<reference evidence="4" key="2">
    <citation type="submission" date="2010-07" db="EMBL/GenBank/DDBJ databases">
        <title>Complete genome sequence of Arthrobacter arilaitensis (strain DSM 16368 / CIP 108037 / JCM 13566 / Re117).</title>
        <authorList>
            <person name="Genoscope."/>
        </authorList>
    </citation>
    <scope>NUCLEOTIDE SEQUENCE [LARGE SCALE GENOMIC DNA]</scope>
    <source>
        <strain evidence="4">DSM 16368 / CIP 108037 / IAM 15318 / JCM 13566 / Re117</strain>
    </source>
</reference>
<dbReference type="Pfam" id="PF17761">
    <property type="entry name" value="DUF1016_N"/>
    <property type="match status" value="1"/>
</dbReference>
<dbReference type="PANTHER" id="PTHR30547">
    <property type="entry name" value="UNCHARACTERIZED PROTEIN YHCG-RELATED"/>
    <property type="match status" value="1"/>
</dbReference>
<organism evidence="3 4">
    <name type="scientific">Glutamicibacter arilaitensis (strain DSM 16368 / CIP 108037 / IAM 15318 / JCM 13566 / NCIMB 14258 / Re117)</name>
    <name type="common">Arthrobacter arilaitensis</name>
    <dbReference type="NCBI Taxonomy" id="861360"/>
    <lineage>
        <taxon>Bacteria</taxon>
        <taxon>Bacillati</taxon>
        <taxon>Actinomycetota</taxon>
        <taxon>Actinomycetes</taxon>
        <taxon>Micrococcales</taxon>
        <taxon>Micrococcaceae</taxon>
        <taxon>Glutamicibacter</taxon>
    </lineage>
</organism>
<evidence type="ECO:0000313" key="4">
    <source>
        <dbReference type="Proteomes" id="UP000006878"/>
    </source>
</evidence>
<evidence type="ECO:0008006" key="5">
    <source>
        <dbReference type="Google" id="ProtNLM"/>
    </source>
</evidence>
<dbReference type="EMBL" id="FQ311875">
    <property type="protein sequence ID" value="CBT77175.1"/>
    <property type="molecule type" value="Genomic_DNA"/>
</dbReference>
<accession>A0ABM9Q0M6</accession>
<dbReference type="InterPro" id="IPR009362">
    <property type="entry name" value="YhcG_C"/>
</dbReference>
<dbReference type="Pfam" id="PF06250">
    <property type="entry name" value="YhcG_C"/>
    <property type="match status" value="1"/>
</dbReference>
<feature type="domain" description="YhcG PDDEXK nuclease" evidence="1">
    <location>
        <begin position="177"/>
        <end position="326"/>
    </location>
</feature>